<dbReference type="InterPro" id="IPR011051">
    <property type="entry name" value="RmlC_Cupin_sf"/>
</dbReference>
<protein>
    <submittedName>
        <fullName evidence="1">Cupin 2 conserved barrel domain protein</fullName>
    </submittedName>
</protein>
<feature type="non-terminal residue" evidence="1">
    <location>
        <position position="1"/>
    </location>
</feature>
<evidence type="ECO:0000313" key="1">
    <source>
        <dbReference type="EMBL" id="EQD55442.1"/>
    </source>
</evidence>
<proteinExistence type="predicted"/>
<dbReference type="InterPro" id="IPR014710">
    <property type="entry name" value="RmlC-like_jellyroll"/>
</dbReference>
<sequence>EGEVVLVTDAGEERLRAGDCAGFKAGVADAHHLQNRSGREALILEVGTRNPDGDGAHYPDIDLDLPRGARHYTHRDGTPY</sequence>
<organism evidence="1">
    <name type="scientific">mine drainage metagenome</name>
    <dbReference type="NCBI Taxonomy" id="410659"/>
    <lineage>
        <taxon>unclassified sequences</taxon>
        <taxon>metagenomes</taxon>
        <taxon>ecological metagenomes</taxon>
    </lineage>
</organism>
<dbReference type="AlphaFoldDB" id="T1AE82"/>
<reference evidence="1" key="1">
    <citation type="submission" date="2013-08" db="EMBL/GenBank/DDBJ databases">
        <authorList>
            <person name="Mendez C."/>
            <person name="Richter M."/>
            <person name="Ferrer M."/>
            <person name="Sanchez J."/>
        </authorList>
    </citation>
    <scope>NUCLEOTIDE SEQUENCE</scope>
</reference>
<reference evidence="1" key="2">
    <citation type="journal article" date="2014" name="ISME J.">
        <title>Microbial stratification in low pH oxic and suboxic macroscopic growths along an acid mine drainage.</title>
        <authorList>
            <person name="Mendez-Garcia C."/>
            <person name="Mesa V."/>
            <person name="Sprenger R.R."/>
            <person name="Richter M."/>
            <person name="Diez M.S."/>
            <person name="Solano J."/>
            <person name="Bargiela R."/>
            <person name="Golyshina O.V."/>
            <person name="Manteca A."/>
            <person name="Ramos J.L."/>
            <person name="Gallego J.R."/>
            <person name="Llorente I."/>
            <person name="Martins Dos Santos V.A."/>
            <person name="Jensen O.N."/>
            <person name="Pelaez A.I."/>
            <person name="Sanchez J."/>
            <person name="Ferrer M."/>
        </authorList>
    </citation>
    <scope>NUCLEOTIDE SEQUENCE</scope>
</reference>
<dbReference type="SUPFAM" id="SSF51182">
    <property type="entry name" value="RmlC-like cupins"/>
    <property type="match status" value="1"/>
</dbReference>
<comment type="caution">
    <text evidence="1">The sequence shown here is derived from an EMBL/GenBank/DDBJ whole genome shotgun (WGS) entry which is preliminary data.</text>
</comment>
<accession>T1AE82</accession>
<gene>
    <name evidence="1" type="ORF">B2A_05723</name>
</gene>
<dbReference type="EMBL" id="AUZZ01003984">
    <property type="protein sequence ID" value="EQD55442.1"/>
    <property type="molecule type" value="Genomic_DNA"/>
</dbReference>
<name>T1AE82_9ZZZZ</name>
<dbReference type="Gene3D" id="2.60.120.10">
    <property type="entry name" value="Jelly Rolls"/>
    <property type="match status" value="1"/>
</dbReference>